<dbReference type="Proteomes" id="UP000035642">
    <property type="component" value="Unassembled WGS sequence"/>
</dbReference>
<reference evidence="1" key="1">
    <citation type="submission" date="2012-09" db="EMBL/GenBank/DDBJ databases">
        <authorList>
            <person name="Martin A.A."/>
        </authorList>
    </citation>
    <scope>NUCLEOTIDE SEQUENCE</scope>
</reference>
<dbReference type="WBParaSite" id="ACAC_0000862701-mRNA-1">
    <property type="protein sequence ID" value="ACAC_0000862701-mRNA-1"/>
    <property type="gene ID" value="ACAC_0000862701"/>
</dbReference>
<proteinExistence type="predicted"/>
<protein>
    <submittedName>
        <fullName evidence="2">Uncharacterized protein</fullName>
    </submittedName>
</protein>
<accession>A0A0K0DD73</accession>
<evidence type="ECO:0000313" key="1">
    <source>
        <dbReference type="Proteomes" id="UP000035642"/>
    </source>
</evidence>
<keyword evidence="1" id="KW-1185">Reference proteome</keyword>
<reference evidence="2" key="2">
    <citation type="submission" date="2017-02" db="UniProtKB">
        <authorList>
            <consortium name="WormBaseParasite"/>
        </authorList>
    </citation>
    <scope>IDENTIFICATION</scope>
</reference>
<dbReference type="AlphaFoldDB" id="A0A0K0DD73"/>
<sequence length="99" mass="10709">MSVSKPVKEKQVFDSVARDTNRLHICADSVLSTTEKMTMMTISRKAADNLEEVGTSLLVSFEEVEVKSKANSLAKGKWMAGETDIEISGGGLSQLTSVE</sequence>
<evidence type="ECO:0000313" key="2">
    <source>
        <dbReference type="WBParaSite" id="ACAC_0000862701-mRNA-1"/>
    </source>
</evidence>
<name>A0A0K0DD73_ANGCA</name>
<organism evidence="1 2">
    <name type="scientific">Angiostrongylus cantonensis</name>
    <name type="common">Rat lungworm</name>
    <dbReference type="NCBI Taxonomy" id="6313"/>
    <lineage>
        <taxon>Eukaryota</taxon>
        <taxon>Metazoa</taxon>
        <taxon>Ecdysozoa</taxon>
        <taxon>Nematoda</taxon>
        <taxon>Chromadorea</taxon>
        <taxon>Rhabditida</taxon>
        <taxon>Rhabditina</taxon>
        <taxon>Rhabditomorpha</taxon>
        <taxon>Strongyloidea</taxon>
        <taxon>Metastrongylidae</taxon>
        <taxon>Angiostrongylus</taxon>
    </lineage>
</organism>